<dbReference type="EMBL" id="JAKRCV010000023">
    <property type="protein sequence ID" value="MCG7322003.1"/>
    <property type="molecule type" value="Genomic_DNA"/>
</dbReference>
<name>A0ABS9Q4J5_9MICO</name>
<gene>
    <name evidence="2" type="ORF">MHL29_08900</name>
</gene>
<dbReference type="SUPFAM" id="SSF143120">
    <property type="entry name" value="YefM-like"/>
    <property type="match status" value="1"/>
</dbReference>
<comment type="caution">
    <text evidence="2">The sequence shown here is derived from an EMBL/GenBank/DDBJ whole genome shotgun (WGS) entry which is preliminary data.</text>
</comment>
<dbReference type="Proteomes" id="UP001521931">
    <property type="component" value="Unassembled WGS sequence"/>
</dbReference>
<proteinExistence type="inferred from homology"/>
<sequence>MPPTTSRVVPSSDLSRHSADVFRAAEEGPVEITRRDGESLVLTRKSDHERQFTVLNLAADLIAASLGPDDVPFVERLQSRLPWMAFLSDGGRTEFARSIVATARACAAVRDFGPFLVELHEWHATAEAMAAGYTRVEDIGWYDDPVPVPDPRLA</sequence>
<reference evidence="2 3" key="1">
    <citation type="submission" date="2022-02" db="EMBL/GenBank/DDBJ databases">
        <title>Uncovering new skin microbiome diversity through culturing and metagenomics.</title>
        <authorList>
            <person name="Conlan S."/>
            <person name="Deming C."/>
            <person name="Nisc Comparative Sequencing Program N."/>
            <person name="Segre J.A."/>
        </authorList>
    </citation>
    <scope>NUCLEOTIDE SEQUENCE [LARGE SCALE GENOMIC DNA]</scope>
    <source>
        <strain evidence="2 3">ACRQZ</strain>
    </source>
</reference>
<protein>
    <submittedName>
        <fullName evidence="2">Type II toxin-antitoxin system Phd/YefM family antitoxin</fullName>
    </submittedName>
</protein>
<evidence type="ECO:0000313" key="3">
    <source>
        <dbReference type="Proteomes" id="UP001521931"/>
    </source>
</evidence>
<organism evidence="2 3">
    <name type="scientific">Arsenicicoccus bolidensis</name>
    <dbReference type="NCBI Taxonomy" id="229480"/>
    <lineage>
        <taxon>Bacteria</taxon>
        <taxon>Bacillati</taxon>
        <taxon>Actinomycetota</taxon>
        <taxon>Actinomycetes</taxon>
        <taxon>Micrococcales</taxon>
        <taxon>Intrasporangiaceae</taxon>
        <taxon>Arsenicicoccus</taxon>
    </lineage>
</organism>
<evidence type="ECO:0000256" key="1">
    <source>
        <dbReference type="ARBA" id="ARBA00009981"/>
    </source>
</evidence>
<dbReference type="RefSeq" id="WP_029210258.1">
    <property type="nucleotide sequence ID" value="NZ_DAMCTM010000005.1"/>
</dbReference>
<comment type="similarity">
    <text evidence="1">Belongs to the phD/YefM antitoxin family.</text>
</comment>
<accession>A0ABS9Q4J5</accession>
<dbReference type="InterPro" id="IPR036165">
    <property type="entry name" value="YefM-like_sf"/>
</dbReference>
<evidence type="ECO:0000313" key="2">
    <source>
        <dbReference type="EMBL" id="MCG7322003.1"/>
    </source>
</evidence>
<keyword evidence="3" id="KW-1185">Reference proteome</keyword>